<name>A0A926S0K0_9BACI</name>
<evidence type="ECO:0000313" key="1">
    <source>
        <dbReference type="EMBL" id="MBD1383372.1"/>
    </source>
</evidence>
<evidence type="ECO:0008006" key="3">
    <source>
        <dbReference type="Google" id="ProtNLM"/>
    </source>
</evidence>
<keyword evidence="2" id="KW-1185">Reference proteome</keyword>
<dbReference type="RefSeq" id="WP_191162478.1">
    <property type="nucleotide sequence ID" value="NZ_JACXAI010000052.1"/>
</dbReference>
<protein>
    <recommendedName>
        <fullName evidence="3">YhzD-like protein</fullName>
    </recommendedName>
</protein>
<dbReference type="AlphaFoldDB" id="A0A926S0K0"/>
<dbReference type="Proteomes" id="UP000626844">
    <property type="component" value="Unassembled WGS sequence"/>
</dbReference>
<dbReference type="Pfam" id="PF14120">
    <property type="entry name" value="YhzD"/>
    <property type="match status" value="1"/>
</dbReference>
<gene>
    <name evidence="1" type="ORF">IC621_24610</name>
</gene>
<organism evidence="1 2">
    <name type="scientific">Metabacillus arenae</name>
    <dbReference type="NCBI Taxonomy" id="2771434"/>
    <lineage>
        <taxon>Bacteria</taxon>
        <taxon>Bacillati</taxon>
        <taxon>Bacillota</taxon>
        <taxon>Bacilli</taxon>
        <taxon>Bacillales</taxon>
        <taxon>Bacillaceae</taxon>
        <taxon>Metabacillus</taxon>
    </lineage>
</organism>
<accession>A0A926S0K0</accession>
<proteinExistence type="predicted"/>
<dbReference type="InterPro" id="IPR025544">
    <property type="entry name" value="YhzD"/>
</dbReference>
<sequence>MSTYYLTAFDKNGETLLNESFEASSDQEAKGIGEAKLTEKSLLNSTHRCVSSAGKLVLFHR</sequence>
<evidence type="ECO:0000313" key="2">
    <source>
        <dbReference type="Proteomes" id="UP000626844"/>
    </source>
</evidence>
<comment type="caution">
    <text evidence="1">The sequence shown here is derived from an EMBL/GenBank/DDBJ whole genome shotgun (WGS) entry which is preliminary data.</text>
</comment>
<dbReference type="EMBL" id="JACXAI010000052">
    <property type="protein sequence ID" value="MBD1383372.1"/>
    <property type="molecule type" value="Genomic_DNA"/>
</dbReference>
<reference evidence="1" key="1">
    <citation type="submission" date="2020-09" db="EMBL/GenBank/DDBJ databases">
        <title>A novel bacterium of genus Bacillus, isolated from South China Sea.</title>
        <authorList>
            <person name="Huang H."/>
            <person name="Mo K."/>
            <person name="Hu Y."/>
        </authorList>
    </citation>
    <scope>NUCLEOTIDE SEQUENCE</scope>
    <source>
        <strain evidence="1">IB182487</strain>
    </source>
</reference>